<dbReference type="SMART" id="SM00116">
    <property type="entry name" value="CBS"/>
    <property type="match status" value="2"/>
</dbReference>
<dbReference type="InterPro" id="IPR046342">
    <property type="entry name" value="CBS_dom_sf"/>
</dbReference>
<dbReference type="Proteomes" id="UP000288805">
    <property type="component" value="Unassembled WGS sequence"/>
</dbReference>
<dbReference type="SUPFAM" id="SSF81340">
    <property type="entry name" value="Clc chloride channel"/>
    <property type="match status" value="1"/>
</dbReference>
<evidence type="ECO:0000256" key="12">
    <source>
        <dbReference type="RuleBase" id="RU361221"/>
    </source>
</evidence>
<dbReference type="Pfam" id="PF00654">
    <property type="entry name" value="Voltage_CLC"/>
    <property type="match status" value="1"/>
</dbReference>
<comment type="caution">
    <text evidence="14">The sequence shown here is derived from an EMBL/GenBank/DDBJ whole genome shotgun (WGS) entry which is preliminary data.</text>
</comment>
<evidence type="ECO:0000256" key="9">
    <source>
        <dbReference type="ARBA" id="ARBA00023136"/>
    </source>
</evidence>
<keyword evidence="3 12" id="KW-0813">Transport</keyword>
<comment type="similarity">
    <text evidence="2 12">Belongs to the chloride channel (TC 2.A.49) family.</text>
</comment>
<keyword evidence="10 12" id="KW-0868">Chloride</keyword>
<dbReference type="InterPro" id="IPR001807">
    <property type="entry name" value="ClC"/>
</dbReference>
<accession>A0A438F618</accession>
<evidence type="ECO:0000256" key="7">
    <source>
        <dbReference type="ARBA" id="ARBA00023065"/>
    </source>
</evidence>
<dbReference type="AlphaFoldDB" id="A0A438F618"/>
<dbReference type="GO" id="GO:0005254">
    <property type="term" value="F:chloride channel activity"/>
    <property type="evidence" value="ECO:0007669"/>
    <property type="project" value="UniProtKB-UniRule"/>
</dbReference>
<feature type="domain" description="CBS" evidence="13">
    <location>
        <begin position="265"/>
        <end position="321"/>
    </location>
</feature>
<dbReference type="PROSITE" id="PS51371">
    <property type="entry name" value="CBS"/>
    <property type="match status" value="1"/>
</dbReference>
<evidence type="ECO:0000256" key="2">
    <source>
        <dbReference type="ARBA" id="ARBA00009476"/>
    </source>
</evidence>
<evidence type="ECO:0000256" key="6">
    <source>
        <dbReference type="ARBA" id="ARBA00022989"/>
    </source>
</evidence>
<dbReference type="Pfam" id="PF00571">
    <property type="entry name" value="CBS"/>
    <property type="match status" value="1"/>
</dbReference>
<organism evidence="14 15">
    <name type="scientific">Vitis vinifera</name>
    <name type="common">Grape</name>
    <dbReference type="NCBI Taxonomy" id="29760"/>
    <lineage>
        <taxon>Eukaryota</taxon>
        <taxon>Viridiplantae</taxon>
        <taxon>Streptophyta</taxon>
        <taxon>Embryophyta</taxon>
        <taxon>Tracheophyta</taxon>
        <taxon>Spermatophyta</taxon>
        <taxon>Magnoliopsida</taxon>
        <taxon>eudicotyledons</taxon>
        <taxon>Gunneridae</taxon>
        <taxon>Pentapetalae</taxon>
        <taxon>rosids</taxon>
        <taxon>Vitales</taxon>
        <taxon>Vitaceae</taxon>
        <taxon>Viteae</taxon>
        <taxon>Vitis</taxon>
    </lineage>
</organism>
<evidence type="ECO:0000256" key="8">
    <source>
        <dbReference type="ARBA" id="ARBA00023122"/>
    </source>
</evidence>
<keyword evidence="5" id="KW-0677">Repeat</keyword>
<dbReference type="PANTHER" id="PTHR11689:SF136">
    <property type="entry name" value="H(+)_CL(-) EXCHANGE TRANSPORTER 7"/>
    <property type="match status" value="1"/>
</dbReference>
<comment type="subcellular location">
    <subcellularLocation>
        <location evidence="1 12">Membrane</location>
        <topology evidence="1 12">Multi-pass membrane protein</topology>
    </subcellularLocation>
</comment>
<dbReference type="CDD" id="cd04591">
    <property type="entry name" value="CBS_pair_voltage-gated_CLC_euk_bac"/>
    <property type="match status" value="1"/>
</dbReference>
<reference evidence="14 15" key="1">
    <citation type="journal article" date="2018" name="PLoS Genet.">
        <title>Population sequencing reveals clonal diversity and ancestral inbreeding in the grapevine cultivar Chardonnay.</title>
        <authorList>
            <person name="Roach M.J."/>
            <person name="Johnson D.L."/>
            <person name="Bohlmann J."/>
            <person name="van Vuuren H.J."/>
            <person name="Jones S.J."/>
            <person name="Pretorius I.S."/>
            <person name="Schmidt S.A."/>
            <person name="Borneman A.R."/>
        </authorList>
    </citation>
    <scope>NUCLEOTIDE SEQUENCE [LARGE SCALE GENOMIC DNA]</scope>
    <source>
        <strain evidence="15">cv. Chardonnay</strain>
        <tissue evidence="14">Leaf</tissue>
    </source>
</reference>
<dbReference type="EMBL" id="QGNW01001114">
    <property type="protein sequence ID" value="RVW55457.1"/>
    <property type="molecule type" value="Genomic_DNA"/>
</dbReference>
<keyword evidence="8 11" id="KW-0129">CBS domain</keyword>
<evidence type="ECO:0000256" key="4">
    <source>
        <dbReference type="ARBA" id="ARBA00022692"/>
    </source>
</evidence>
<protein>
    <recommendedName>
        <fullName evidence="12">Chloride channel protein</fullName>
    </recommendedName>
</protein>
<dbReference type="GO" id="GO:0016020">
    <property type="term" value="C:membrane"/>
    <property type="evidence" value="ECO:0007669"/>
    <property type="project" value="UniProtKB-SubCell"/>
</dbReference>
<keyword evidence="9" id="KW-0472">Membrane</keyword>
<evidence type="ECO:0000313" key="14">
    <source>
        <dbReference type="EMBL" id="RVW55457.1"/>
    </source>
</evidence>
<sequence length="361" mass="40059">MFYSLAVLTFGTAVPAGQFVPGIMIGSTYGRLVGMFVVNFYKKLNIEEELLLPVATACHPPYALLGAASFLGGSMRMTVSLCVIMVEITNNLKLLPLIMLVLLISKAVGDAFNEGLYEEQARLRGIPLLESRPKYQMRKMTAKEACGNKKVVYFPRVVKVADVVSILRSNKHNGFPVIDHTRNGESLVIGLMLRSHLLVLLQSKVDFQHSPLPSDPRGGGKPIRQVEMHNFTEFAKPVSSKGISIDDIHLSSDDLEMYIDLAPFLNPSPYVVPEDMSLSKVYNLFRQLGLRHILVVPRASRVIGLITRKDLLIEDNENSETVELQSTSVRARRQDRKASVREADAEHPLLNGLLVKGYSSS</sequence>
<keyword evidence="7 12" id="KW-0406">Ion transport</keyword>
<dbReference type="Gene3D" id="1.10.3080.10">
    <property type="entry name" value="Clc chloride channel"/>
    <property type="match status" value="1"/>
</dbReference>
<evidence type="ECO:0000256" key="5">
    <source>
        <dbReference type="ARBA" id="ARBA00022737"/>
    </source>
</evidence>
<evidence type="ECO:0000256" key="1">
    <source>
        <dbReference type="ARBA" id="ARBA00004141"/>
    </source>
</evidence>
<evidence type="ECO:0000256" key="3">
    <source>
        <dbReference type="ARBA" id="ARBA00022448"/>
    </source>
</evidence>
<dbReference type="FunFam" id="3.10.580.10:FF:000047">
    <property type="entry name" value="Chloride channel protein"/>
    <property type="match status" value="1"/>
</dbReference>
<dbReference type="InterPro" id="IPR014743">
    <property type="entry name" value="Cl-channel_core"/>
</dbReference>
<dbReference type="Gene3D" id="3.10.580.10">
    <property type="entry name" value="CBS-domain"/>
    <property type="match status" value="1"/>
</dbReference>
<evidence type="ECO:0000256" key="11">
    <source>
        <dbReference type="PROSITE-ProRule" id="PRU00703"/>
    </source>
</evidence>
<dbReference type="InterPro" id="IPR051280">
    <property type="entry name" value="Cl-channel/antiporter"/>
</dbReference>
<evidence type="ECO:0000313" key="15">
    <source>
        <dbReference type="Proteomes" id="UP000288805"/>
    </source>
</evidence>
<evidence type="ECO:0000259" key="13">
    <source>
        <dbReference type="PROSITE" id="PS51371"/>
    </source>
</evidence>
<dbReference type="SUPFAM" id="SSF54631">
    <property type="entry name" value="CBS-domain pair"/>
    <property type="match status" value="1"/>
</dbReference>
<gene>
    <name evidence="14" type="primary">CLC-D_3</name>
    <name evidence="14" type="ORF">CK203_075171</name>
</gene>
<evidence type="ECO:0000256" key="10">
    <source>
        <dbReference type="ARBA" id="ARBA00023214"/>
    </source>
</evidence>
<dbReference type="InterPro" id="IPR000644">
    <property type="entry name" value="CBS_dom"/>
</dbReference>
<keyword evidence="4" id="KW-0812">Transmembrane</keyword>
<keyword evidence="6" id="KW-1133">Transmembrane helix</keyword>
<dbReference type="PRINTS" id="PR00762">
    <property type="entry name" value="CLCHANNEL"/>
</dbReference>
<proteinExistence type="inferred from homology"/>
<dbReference type="PANTHER" id="PTHR11689">
    <property type="entry name" value="CHLORIDE CHANNEL PROTEIN CLC FAMILY MEMBER"/>
    <property type="match status" value="1"/>
</dbReference>
<name>A0A438F618_VITVI</name>